<organism evidence="2 3">
    <name type="scientific">Chryseosolibacter indicus</name>
    <dbReference type="NCBI Taxonomy" id="2782351"/>
    <lineage>
        <taxon>Bacteria</taxon>
        <taxon>Pseudomonadati</taxon>
        <taxon>Bacteroidota</taxon>
        <taxon>Cytophagia</taxon>
        <taxon>Cytophagales</taxon>
        <taxon>Chryseotaleaceae</taxon>
        <taxon>Chryseosolibacter</taxon>
    </lineage>
</organism>
<dbReference type="Proteomes" id="UP000772618">
    <property type="component" value="Unassembled WGS sequence"/>
</dbReference>
<keyword evidence="1" id="KW-1133">Transmembrane helix</keyword>
<evidence type="ECO:0000256" key="1">
    <source>
        <dbReference type="SAM" id="Phobius"/>
    </source>
</evidence>
<keyword evidence="1" id="KW-0812">Transmembrane</keyword>
<evidence type="ECO:0008006" key="4">
    <source>
        <dbReference type="Google" id="ProtNLM"/>
    </source>
</evidence>
<sequence length="120" mass="13698">MQPQERFKTILVIVTGFLALSLIFKIDLLGKIALVIGVLSVLIPLAAKAIEWLWIKLALVLGWTNSRILLSVIYFGFLMPIAFVSRVFTRDSLFLKSKNSDSLFVSRNHSYKKKDLENVW</sequence>
<protein>
    <recommendedName>
        <fullName evidence="4">SxtJ</fullName>
    </recommendedName>
</protein>
<feature type="transmembrane region" description="Helical" evidence="1">
    <location>
        <begin position="6"/>
        <end position="25"/>
    </location>
</feature>
<name>A0ABS5VT97_9BACT</name>
<keyword evidence="1" id="KW-0472">Membrane</keyword>
<gene>
    <name evidence="2" type="ORF">KK060_11880</name>
</gene>
<dbReference type="RefSeq" id="WP_254153945.1">
    <property type="nucleotide sequence ID" value="NZ_JAHESD010000023.1"/>
</dbReference>
<keyword evidence="3" id="KW-1185">Reference proteome</keyword>
<comment type="caution">
    <text evidence="2">The sequence shown here is derived from an EMBL/GenBank/DDBJ whole genome shotgun (WGS) entry which is preliminary data.</text>
</comment>
<reference evidence="2 3" key="1">
    <citation type="submission" date="2021-05" db="EMBL/GenBank/DDBJ databases">
        <title>A Polyphasic approach of four new species of the genus Ohtaekwangia: Ohtaekwangia histidinii sp. nov., Ohtaekwangia cretensis sp. nov., Ohtaekwangia indiensis sp. nov., Ohtaekwangia reichenbachii sp. nov. from diverse environment.</title>
        <authorList>
            <person name="Octaviana S."/>
        </authorList>
    </citation>
    <scope>NUCLEOTIDE SEQUENCE [LARGE SCALE GENOMIC DNA]</scope>
    <source>
        <strain evidence="2 3">PWU20</strain>
    </source>
</reference>
<feature type="transmembrane region" description="Helical" evidence="1">
    <location>
        <begin position="32"/>
        <end position="55"/>
    </location>
</feature>
<dbReference type="EMBL" id="JAHESD010000023">
    <property type="protein sequence ID" value="MBT1703984.1"/>
    <property type="molecule type" value="Genomic_DNA"/>
</dbReference>
<proteinExistence type="predicted"/>
<feature type="transmembrane region" description="Helical" evidence="1">
    <location>
        <begin position="67"/>
        <end position="88"/>
    </location>
</feature>
<evidence type="ECO:0000313" key="2">
    <source>
        <dbReference type="EMBL" id="MBT1703984.1"/>
    </source>
</evidence>
<accession>A0ABS5VT97</accession>
<evidence type="ECO:0000313" key="3">
    <source>
        <dbReference type="Proteomes" id="UP000772618"/>
    </source>
</evidence>